<dbReference type="Proteomes" id="UP000216498">
    <property type="component" value="Unassembled WGS sequence"/>
</dbReference>
<organism evidence="1 2">
    <name type="scientific">Virgibacillus indicus</name>
    <dbReference type="NCBI Taxonomy" id="2024554"/>
    <lineage>
        <taxon>Bacteria</taxon>
        <taxon>Bacillati</taxon>
        <taxon>Bacillota</taxon>
        <taxon>Bacilli</taxon>
        <taxon>Bacillales</taxon>
        <taxon>Bacillaceae</taxon>
        <taxon>Virgibacillus</taxon>
    </lineage>
</organism>
<gene>
    <name evidence="1" type="ORF">CIL03_02160</name>
</gene>
<dbReference type="Gene3D" id="3.30.1490.480">
    <property type="entry name" value="Endolytic murein transglycosylase"/>
    <property type="match status" value="1"/>
</dbReference>
<evidence type="ECO:0000313" key="1">
    <source>
        <dbReference type="EMBL" id="OZU90666.1"/>
    </source>
</evidence>
<name>A0A265NHE3_9BACI</name>
<dbReference type="OrthoDB" id="2691730at2"/>
<reference evidence="1 2" key="1">
    <citation type="submission" date="2017-08" db="EMBL/GenBank/DDBJ databases">
        <title>Virgibacillus indicus sp. nov. and Virgibacillus profoundi sp. nov, two moderately halophilic bacteria isolated from marine sediment by using the Microfluidic Streak Plate.</title>
        <authorList>
            <person name="Xu B."/>
            <person name="Hu B."/>
            <person name="Wang J."/>
            <person name="Zhu Y."/>
            <person name="Huang L."/>
            <person name="Du W."/>
            <person name="Huang Y."/>
        </authorList>
    </citation>
    <scope>NUCLEOTIDE SEQUENCE [LARGE SCALE GENOMIC DNA]</scope>
    <source>
        <strain evidence="1 2">IO3-P2-C2</strain>
    </source>
</reference>
<dbReference type="EMBL" id="NPMS01000001">
    <property type="protein sequence ID" value="OZU90666.1"/>
    <property type="molecule type" value="Genomic_DNA"/>
</dbReference>
<evidence type="ECO:0008006" key="3">
    <source>
        <dbReference type="Google" id="ProtNLM"/>
    </source>
</evidence>
<comment type="caution">
    <text evidence="1">The sequence shown here is derived from an EMBL/GenBank/DDBJ whole genome shotgun (WGS) entry which is preliminary data.</text>
</comment>
<protein>
    <recommendedName>
        <fullName evidence="3">Endolytic transglycosylase MltG</fullName>
    </recommendedName>
</protein>
<sequence length="63" mass="7033">MTIESGMPSSSISDALAENNIIDDAEEFNQYLQDEEYSLKVQLGSFDLSSDMSFYEIAEAITK</sequence>
<proteinExistence type="predicted"/>
<keyword evidence="2" id="KW-1185">Reference proteome</keyword>
<accession>A0A265NHE3</accession>
<evidence type="ECO:0000313" key="2">
    <source>
        <dbReference type="Proteomes" id="UP000216498"/>
    </source>
</evidence>
<dbReference type="AlphaFoldDB" id="A0A265NHE3"/>